<sequence>MSNKRIETLAARLVEPNNPRNRAQDSDDDDDEALFAELEAEIENDGSYAMREQGLEVLKREMERMQALKQNQHGSYTEIFDEKEVIRVTAQEPKSVVHFYHSNFKRCEIMDKHLALLATKYFNTRFIRVFVENVPWLVEKLAIKVLPCVICFLNGTTKDRVVGFEELGNNDAFTTAVLELRLSVSGVLQKQQPSGVNDIYNVSSSSAIRTKRKEQDDDRDIFDLDD</sequence>
<dbReference type="SUPFAM" id="SSF52833">
    <property type="entry name" value="Thioredoxin-like"/>
    <property type="match status" value="1"/>
</dbReference>
<keyword evidence="3" id="KW-1185">Reference proteome</keyword>
<evidence type="ECO:0000313" key="2">
    <source>
        <dbReference type="EMBL" id="SJL01789.1"/>
    </source>
</evidence>
<feature type="region of interest" description="Disordered" evidence="1">
    <location>
        <begin position="1"/>
        <end position="30"/>
    </location>
</feature>
<dbReference type="AlphaFoldDB" id="A0A284QZC0"/>
<dbReference type="STRING" id="47428.A0A284QZC0"/>
<gene>
    <name evidence="2" type="ORF">ARMOST_05112</name>
</gene>
<evidence type="ECO:0000256" key="1">
    <source>
        <dbReference type="SAM" id="MobiDB-lite"/>
    </source>
</evidence>
<organism evidence="2 3">
    <name type="scientific">Armillaria ostoyae</name>
    <name type="common">Armillaria root rot fungus</name>
    <dbReference type="NCBI Taxonomy" id="47428"/>
    <lineage>
        <taxon>Eukaryota</taxon>
        <taxon>Fungi</taxon>
        <taxon>Dikarya</taxon>
        <taxon>Basidiomycota</taxon>
        <taxon>Agaricomycotina</taxon>
        <taxon>Agaricomycetes</taxon>
        <taxon>Agaricomycetidae</taxon>
        <taxon>Agaricales</taxon>
        <taxon>Marasmiineae</taxon>
        <taxon>Physalacriaceae</taxon>
        <taxon>Armillaria</taxon>
    </lineage>
</organism>
<evidence type="ECO:0000313" key="3">
    <source>
        <dbReference type="Proteomes" id="UP000219338"/>
    </source>
</evidence>
<dbReference type="OMA" id="CVIAFID"/>
<name>A0A284QZC0_ARMOS</name>
<dbReference type="CDD" id="cd02989">
    <property type="entry name" value="Phd_like_TxnDC9"/>
    <property type="match status" value="1"/>
</dbReference>
<dbReference type="Gene3D" id="3.40.30.10">
    <property type="entry name" value="Glutaredoxin"/>
    <property type="match status" value="1"/>
</dbReference>
<reference evidence="3" key="1">
    <citation type="journal article" date="2017" name="Nat. Ecol. Evol.">
        <title>Genome expansion and lineage-specific genetic innovations in the forest pathogenic fungi Armillaria.</title>
        <authorList>
            <person name="Sipos G."/>
            <person name="Prasanna A.N."/>
            <person name="Walter M.C."/>
            <person name="O'Connor E."/>
            <person name="Balint B."/>
            <person name="Krizsan K."/>
            <person name="Kiss B."/>
            <person name="Hess J."/>
            <person name="Varga T."/>
            <person name="Slot J."/>
            <person name="Riley R."/>
            <person name="Boka B."/>
            <person name="Rigling D."/>
            <person name="Barry K."/>
            <person name="Lee J."/>
            <person name="Mihaltcheva S."/>
            <person name="LaButti K."/>
            <person name="Lipzen A."/>
            <person name="Waldron R."/>
            <person name="Moloney N.M."/>
            <person name="Sperisen C."/>
            <person name="Kredics L."/>
            <person name="Vagvoelgyi C."/>
            <person name="Patrignani A."/>
            <person name="Fitzpatrick D."/>
            <person name="Nagy I."/>
            <person name="Doyle S."/>
            <person name="Anderson J.B."/>
            <person name="Grigoriev I.V."/>
            <person name="Gueldener U."/>
            <person name="Muensterkoetter M."/>
            <person name="Nagy L.G."/>
        </authorList>
    </citation>
    <scope>NUCLEOTIDE SEQUENCE [LARGE SCALE GENOMIC DNA]</scope>
    <source>
        <strain evidence="3">C18/9</strain>
    </source>
</reference>
<dbReference type="Proteomes" id="UP000219338">
    <property type="component" value="Unassembled WGS sequence"/>
</dbReference>
<dbReference type="EMBL" id="FUEG01000003">
    <property type="protein sequence ID" value="SJL01789.1"/>
    <property type="molecule type" value="Genomic_DNA"/>
</dbReference>
<protein>
    <submittedName>
        <fullName evidence="2">Related to PLP1 Phosducin homologue likely to be involved in regulation of pheromone response</fullName>
    </submittedName>
</protein>
<dbReference type="InterPro" id="IPR036249">
    <property type="entry name" value="Thioredoxin-like_sf"/>
</dbReference>
<proteinExistence type="predicted"/>
<dbReference type="OrthoDB" id="10257948at2759"/>
<dbReference type="PANTHER" id="PTHR21148">
    <property type="entry name" value="THIOREDOXIN DOMAIN-CONTAINING PROTEIN 9"/>
    <property type="match status" value="1"/>
</dbReference>
<accession>A0A284QZC0</accession>